<evidence type="ECO:0000313" key="3">
    <source>
        <dbReference type="Proteomes" id="UP001583172"/>
    </source>
</evidence>
<feature type="region of interest" description="Disordered" evidence="1">
    <location>
        <begin position="276"/>
        <end position="382"/>
    </location>
</feature>
<keyword evidence="3" id="KW-1185">Reference proteome</keyword>
<feature type="region of interest" description="Disordered" evidence="1">
    <location>
        <begin position="1"/>
        <end position="102"/>
    </location>
</feature>
<evidence type="ECO:0000256" key="1">
    <source>
        <dbReference type="SAM" id="MobiDB-lite"/>
    </source>
</evidence>
<dbReference type="Proteomes" id="UP001583172">
    <property type="component" value="Unassembled WGS sequence"/>
</dbReference>
<feature type="region of interest" description="Disordered" evidence="1">
    <location>
        <begin position="202"/>
        <end position="229"/>
    </location>
</feature>
<evidence type="ECO:0000313" key="2">
    <source>
        <dbReference type="EMBL" id="KAL1838712.1"/>
    </source>
</evidence>
<dbReference type="PANTHER" id="PTHR28042:SF1">
    <property type="entry name" value="E3 UBIQUITIN-PROTEIN LIGASE COMPLEX SLX5-SLX8 SUBUNIT SLX5"/>
    <property type="match status" value="1"/>
</dbReference>
<evidence type="ECO:0008006" key="4">
    <source>
        <dbReference type="Google" id="ProtNLM"/>
    </source>
</evidence>
<proteinExistence type="predicted"/>
<sequence>MASHPDLDGLPSDAFDTDFDLEGPQSEANNRAAQRANEEARAMDLDESGSENEFDDPELDDFEGFDEFEGPEYITDDEEDQNEEEDEYEDDEGGFEESGEYDLGVDEPEHHAWARARFPYDDEGLLWDDEDDDFDFDPDAENFHRNLRNFSASLEEVLDQFRRRHVNAVDFIDNLHEEVRRDHGLHLLDDLEAHRRAEAALARENQRANARQQQRRQNMPPRQGSRQGDRRAYDLFGDELVEVDVQPVRAAARNLTLPRVQQQQPEVIDLTADSDHDEPQIVEGPRPGGAAPAQAPGRNPRRQPAGIQRTPSLARSDGSILGNPANVIDLTLDDSPDAPPQPIQLPRRESHPLHNNNNRHQPRRSQRVQNHNPRNRHDQPAGFGARLAGFANILSGFDLVRQLGFGRHPDLEIQFLGGLGDNANMENPLANNVPNLNYRGYGPPAPAPKPRHVPPPPPRAGFTRDTGSADQVVVCAGCDQELKYDPEAGQAGSNTPRVKRQRNRKDFEEHHFWAVKECGHVYCKECYDGRKNTSKTPSFRRENGSGNARKIFCAVDGCTSDVNNKGNWVGLFV</sequence>
<organism evidence="2 3">
    <name type="scientific">Humicola insolens</name>
    <name type="common">Soft-rot fungus</name>
    <dbReference type="NCBI Taxonomy" id="85995"/>
    <lineage>
        <taxon>Eukaryota</taxon>
        <taxon>Fungi</taxon>
        <taxon>Dikarya</taxon>
        <taxon>Ascomycota</taxon>
        <taxon>Pezizomycotina</taxon>
        <taxon>Sordariomycetes</taxon>
        <taxon>Sordariomycetidae</taxon>
        <taxon>Sordariales</taxon>
        <taxon>Chaetomiaceae</taxon>
        <taxon>Mycothermus</taxon>
    </lineage>
</organism>
<dbReference type="InterPro" id="IPR038886">
    <property type="entry name" value="E3_SLX5/Rfp1"/>
</dbReference>
<gene>
    <name evidence="2" type="ORF">VTJ49DRAFT_2277</name>
</gene>
<dbReference type="EMBL" id="JAZGSY010000197">
    <property type="protein sequence ID" value="KAL1838712.1"/>
    <property type="molecule type" value="Genomic_DNA"/>
</dbReference>
<feature type="compositionally biased region" description="Pro residues" evidence="1">
    <location>
        <begin position="443"/>
        <end position="459"/>
    </location>
</feature>
<protein>
    <recommendedName>
        <fullName evidence="4">Cell cycle control protein</fullName>
    </recommendedName>
</protein>
<feature type="region of interest" description="Disordered" evidence="1">
    <location>
        <begin position="440"/>
        <end position="465"/>
    </location>
</feature>
<feature type="compositionally biased region" description="Low complexity" evidence="1">
    <location>
        <begin position="284"/>
        <end position="306"/>
    </location>
</feature>
<comment type="caution">
    <text evidence="2">The sequence shown here is derived from an EMBL/GenBank/DDBJ whole genome shotgun (WGS) entry which is preliminary data.</text>
</comment>
<feature type="compositionally biased region" description="Acidic residues" evidence="1">
    <location>
        <begin position="45"/>
        <end position="102"/>
    </location>
</feature>
<dbReference type="PANTHER" id="PTHR28042">
    <property type="entry name" value="E3 UBIQUITIN-PROTEIN LIGASE COMPLEX SLX5-SLX8 SUBUNIT SLX5"/>
    <property type="match status" value="1"/>
</dbReference>
<accession>A0ABR3VAY0</accession>
<feature type="compositionally biased region" description="Low complexity" evidence="1">
    <location>
        <begin position="202"/>
        <end position="218"/>
    </location>
</feature>
<reference evidence="2 3" key="1">
    <citation type="journal article" date="2024" name="Commun. Biol.">
        <title>Comparative genomic analysis of thermophilic fungi reveals convergent evolutionary adaptations and gene losses.</title>
        <authorList>
            <person name="Steindorff A.S."/>
            <person name="Aguilar-Pontes M.V."/>
            <person name="Robinson A.J."/>
            <person name="Andreopoulos B."/>
            <person name="LaButti K."/>
            <person name="Kuo A."/>
            <person name="Mondo S."/>
            <person name="Riley R."/>
            <person name="Otillar R."/>
            <person name="Haridas S."/>
            <person name="Lipzen A."/>
            <person name="Grimwood J."/>
            <person name="Schmutz J."/>
            <person name="Clum A."/>
            <person name="Reid I.D."/>
            <person name="Moisan M.C."/>
            <person name="Butler G."/>
            <person name="Nguyen T.T.M."/>
            <person name="Dewar K."/>
            <person name="Conant G."/>
            <person name="Drula E."/>
            <person name="Henrissat B."/>
            <person name="Hansel C."/>
            <person name="Singer S."/>
            <person name="Hutchinson M.I."/>
            <person name="de Vries R.P."/>
            <person name="Natvig D.O."/>
            <person name="Powell A.J."/>
            <person name="Tsang A."/>
            <person name="Grigoriev I.V."/>
        </authorList>
    </citation>
    <scope>NUCLEOTIDE SEQUENCE [LARGE SCALE GENOMIC DNA]</scope>
    <source>
        <strain evidence="2 3">CBS 620.91</strain>
    </source>
</reference>
<name>A0ABR3VAY0_HUMIN</name>